<keyword evidence="2" id="KW-1185">Reference proteome</keyword>
<proteinExistence type="predicted"/>
<name>A0A4R3KIE9_9BACI</name>
<reference evidence="1 2" key="1">
    <citation type="submission" date="2019-03" db="EMBL/GenBank/DDBJ databases">
        <title>Genomic Encyclopedia of Type Strains, Phase IV (KMG-IV): sequencing the most valuable type-strain genomes for metagenomic binning, comparative biology and taxonomic classification.</title>
        <authorList>
            <person name="Goeker M."/>
        </authorList>
    </citation>
    <scope>NUCLEOTIDE SEQUENCE [LARGE SCALE GENOMIC DNA]</scope>
    <source>
        <strain evidence="1 2">DSM 23802</strain>
    </source>
</reference>
<evidence type="ECO:0000313" key="1">
    <source>
        <dbReference type="EMBL" id="TCS83139.1"/>
    </source>
</evidence>
<sequence>MGEEKHKTPQKLRVNADQKGLYEEMQMAKENAEQFQPNKKTR</sequence>
<organism evidence="1 2">
    <name type="scientific">Tepidibacillus fermentans</name>
    <dbReference type="NCBI Taxonomy" id="1281767"/>
    <lineage>
        <taxon>Bacteria</taxon>
        <taxon>Bacillati</taxon>
        <taxon>Bacillota</taxon>
        <taxon>Bacilli</taxon>
        <taxon>Bacillales</taxon>
        <taxon>Bacillaceae</taxon>
        <taxon>Tepidibacillus</taxon>
    </lineage>
</organism>
<dbReference type="AlphaFoldDB" id="A0A4R3KIE9"/>
<gene>
    <name evidence="1" type="ORF">EDD72_10666</name>
</gene>
<dbReference type="Proteomes" id="UP000295788">
    <property type="component" value="Unassembled WGS sequence"/>
</dbReference>
<evidence type="ECO:0008006" key="3">
    <source>
        <dbReference type="Google" id="ProtNLM"/>
    </source>
</evidence>
<accession>A0A4R3KIE9</accession>
<evidence type="ECO:0000313" key="2">
    <source>
        <dbReference type="Proteomes" id="UP000295788"/>
    </source>
</evidence>
<dbReference type="RefSeq" id="WP_279388090.1">
    <property type="nucleotide sequence ID" value="NZ_SMAB01000006.1"/>
</dbReference>
<protein>
    <recommendedName>
        <fullName evidence="3">YfhE-like protein</fullName>
    </recommendedName>
</protein>
<comment type="caution">
    <text evidence="1">The sequence shown here is derived from an EMBL/GenBank/DDBJ whole genome shotgun (WGS) entry which is preliminary data.</text>
</comment>
<dbReference type="EMBL" id="SMAB01000006">
    <property type="protein sequence ID" value="TCS83139.1"/>
    <property type="molecule type" value="Genomic_DNA"/>
</dbReference>